<dbReference type="PANTHER" id="PTHR46108">
    <property type="entry name" value="BLUE CHEESE"/>
    <property type="match status" value="1"/>
</dbReference>
<gene>
    <name evidence="9" type="ORF">THRCLA_05008</name>
</gene>
<dbReference type="Pfam" id="PF16854">
    <property type="entry name" value="VPS53_C"/>
    <property type="match status" value="1"/>
</dbReference>
<dbReference type="InterPro" id="IPR000409">
    <property type="entry name" value="BEACH_dom"/>
</dbReference>
<dbReference type="InterPro" id="IPR007234">
    <property type="entry name" value="Vps53_N"/>
</dbReference>
<evidence type="ECO:0000256" key="4">
    <source>
        <dbReference type="PROSITE-ProRule" id="PRU00221"/>
    </source>
</evidence>
<evidence type="ECO:0000313" key="10">
    <source>
        <dbReference type="Proteomes" id="UP000243217"/>
    </source>
</evidence>
<name>A0A1V9ZX89_9STRA</name>
<dbReference type="Gene3D" id="2.30.29.30">
    <property type="entry name" value="Pleckstrin-homology domain (PH domain)/Phosphotyrosine-binding domain (PTB)"/>
    <property type="match status" value="1"/>
</dbReference>
<dbReference type="InterPro" id="IPR038260">
    <property type="entry name" value="Vps53_C_sf"/>
</dbReference>
<dbReference type="InterPro" id="IPR011993">
    <property type="entry name" value="PH-like_dom_sf"/>
</dbReference>
<dbReference type="SUPFAM" id="SSF81837">
    <property type="entry name" value="BEACH domain"/>
    <property type="match status" value="1"/>
</dbReference>
<dbReference type="Pfam" id="PF14844">
    <property type="entry name" value="PH_BEACH"/>
    <property type="match status" value="1"/>
</dbReference>
<dbReference type="InterPro" id="IPR013083">
    <property type="entry name" value="Znf_RING/FYVE/PHD"/>
</dbReference>
<dbReference type="InterPro" id="IPR036372">
    <property type="entry name" value="BEACH_dom_sf"/>
</dbReference>
<dbReference type="InterPro" id="IPR031745">
    <property type="entry name" value="Vps53_C"/>
</dbReference>
<dbReference type="FunFam" id="1.10.1540.10:FF:000001">
    <property type="entry name" value="neurobeachin isoform X1"/>
    <property type="match status" value="1"/>
</dbReference>
<dbReference type="InterPro" id="IPR023362">
    <property type="entry name" value="PH-BEACH_dom"/>
</dbReference>
<keyword evidence="3" id="KW-0863">Zinc-finger</keyword>
<feature type="compositionally biased region" description="Low complexity" evidence="5">
    <location>
        <begin position="3394"/>
        <end position="3408"/>
    </location>
</feature>
<dbReference type="InterPro" id="IPR001841">
    <property type="entry name" value="Znf_RING"/>
</dbReference>
<feature type="compositionally biased region" description="Polar residues" evidence="5">
    <location>
        <begin position="756"/>
        <end position="771"/>
    </location>
</feature>
<dbReference type="InterPro" id="IPR015943">
    <property type="entry name" value="WD40/YVTN_repeat-like_dom_sf"/>
</dbReference>
<feature type="domain" description="BEACH-type PH" evidence="8">
    <location>
        <begin position="2948"/>
        <end position="3055"/>
    </location>
</feature>
<dbReference type="CDD" id="cd01201">
    <property type="entry name" value="PH_BEACH"/>
    <property type="match status" value="1"/>
</dbReference>
<dbReference type="Gene3D" id="2.130.10.10">
    <property type="entry name" value="YVTN repeat-like/Quinoprotein amine dehydrogenase"/>
    <property type="match status" value="2"/>
</dbReference>
<dbReference type="Gene3D" id="1.10.1540.10">
    <property type="entry name" value="BEACH domain"/>
    <property type="match status" value="1"/>
</dbReference>
<dbReference type="Pfam" id="PF00400">
    <property type="entry name" value="WD40"/>
    <property type="match status" value="2"/>
</dbReference>
<feature type="region of interest" description="Disordered" evidence="5">
    <location>
        <begin position="3393"/>
        <end position="3414"/>
    </location>
</feature>
<dbReference type="CDD" id="cd06071">
    <property type="entry name" value="Beach"/>
    <property type="match status" value="1"/>
</dbReference>
<dbReference type="OrthoDB" id="26681at2759"/>
<feature type="domain" description="RING-type" evidence="6">
    <location>
        <begin position="1641"/>
        <end position="1679"/>
    </location>
</feature>
<feature type="region of interest" description="Disordered" evidence="5">
    <location>
        <begin position="2895"/>
        <end position="2917"/>
    </location>
</feature>
<evidence type="ECO:0000256" key="5">
    <source>
        <dbReference type="SAM" id="MobiDB-lite"/>
    </source>
</evidence>
<proteinExistence type="predicted"/>
<evidence type="ECO:0000256" key="3">
    <source>
        <dbReference type="PROSITE-ProRule" id="PRU00175"/>
    </source>
</evidence>
<feature type="compositionally biased region" description="Basic and acidic residues" evidence="5">
    <location>
        <begin position="742"/>
        <end position="753"/>
    </location>
</feature>
<reference evidence="9 10" key="1">
    <citation type="journal article" date="2014" name="Genome Biol. Evol.">
        <title>The secreted proteins of Achlya hypogyna and Thraustotheca clavata identify the ancestral oomycete secretome and reveal gene acquisitions by horizontal gene transfer.</title>
        <authorList>
            <person name="Misner I."/>
            <person name="Blouin N."/>
            <person name="Leonard G."/>
            <person name="Richards T.A."/>
            <person name="Lane C.E."/>
        </authorList>
    </citation>
    <scope>NUCLEOTIDE SEQUENCE [LARGE SCALE GENOMIC DNA]</scope>
    <source>
        <strain evidence="9 10">ATCC 34112</strain>
    </source>
</reference>
<dbReference type="Gene3D" id="1.10.357.110">
    <property type="entry name" value="Vacuolar protein sorting-associated protein 53, C-terminus"/>
    <property type="match status" value="1"/>
</dbReference>
<dbReference type="PROSITE" id="PS50089">
    <property type="entry name" value="ZF_RING_2"/>
    <property type="match status" value="1"/>
</dbReference>
<dbReference type="InterPro" id="IPR013320">
    <property type="entry name" value="ConA-like_dom_sf"/>
</dbReference>
<dbReference type="InterPro" id="IPR036322">
    <property type="entry name" value="WD40_repeat_dom_sf"/>
</dbReference>
<sequence length="3754" mass="423100">DIKQLDYAKRHLQTSITALKRLHMLVTAVDQLEYMASQRLYKEAASLMEAVNSLFTHFESYTKVGKIIELQKSVNAIRADLETQIFGDFQIIGALASVDSIAKDEVEMNQMFKNLSMACAVVTALGHETRAKLVMTFCTGQLLPYEKVFGGKNSQAGALSNIDARFSWFFQLISAIEGRMEAIFPIHWQMSRRLCLFFCERTRAHLLTQLGAVGSDELDVTSLLKALQKALLFEREVVQRYEGEVDESKPELNEKGQLIDPGSAEGIKRRLLRQKRLGEYKAIEEELKRKSQNEDYMGVNHETEDVIPTISGMLSRTFDPFMTSYVALERKNMENMIFEVMSAELVDRNGALPVFSSSVNMFAYIRNSVKRCTALTVGQTFFDLHVEFKYCLTLYSQRLIAKLPAFASSELLSPASTPSHQSSRWRLSDKQEEELCFVINTAEYCAETLPSLEEVIRNRIDPAYAEAIELSKETDTYHDVAAAAMKCIVLGLDNLLEEEWNNMQKINWASFENVGDESAYVMSIADKIRPYVPTLHSMLSGLYFTNFCDKFAAAVVPKVLQSIMKCKRVNPVATQQLLLDVHALKMLFLNLPAMGREGETQAASVPARYSKFVTTEMTHAEAVLKLIGTPTEMIIESFKIMWPEGTAADFQAILNMKGLKKADQLQLLEQLGLERKSQPKQMMAGVEEKMTDMTEIHQPNKSFIFLSLEHGLSTNSSEYDAVLSTNSLYKYVYRQDKRSKEEDMRNLFRKERSPSPVRTNRTSDVSLSPSTTGICSPEVDALKKRALHELEVDATLVSAAQSLLTFLQSQERFPFSRSETTELVKKCCSRITTALRVTLDGIEKNKMRSLIFTSTTPQQPYWNTPTLFESVNVMMKLLSKLLKDQAQLGSILDDKLHWRLIHCIELALNVQDTSGRQFEAIENMTSLLSALIVYPTIVLELAEKDCLLRLYEWCALEKVGVYHYKVVLAIPRSFIGPQSAHIITHLRNQECLLVLLEQMKVDKTCDVSGIIRIIAAHLRYASAQGHALLHTQLQARRRYDILFEFLILWLKAQDKNATTEASFELVHSLQELLLSGSDKPADYYPSKAKELLTILKPTPRPRMCFMCNPPAMDVVMKLIYRLQLPLNGSSTTPYQEMIQCQVVHTLGHVFMQDASHYVIAMESNMLESLVQRLEEFSDVVKLAIGSIFSSVAMEAGVVPLKELRRIQSMLDMQIFSYSSVHMILVLLVNLLRFNKAYIGIMIDIGMSDSLYHIFVEDAQAEFRFVNPTGARWNDDNDVEALLNWIQTHTVLLATEDEVDSEHDSGLSSTVDHNIPLIFELVQVFTDRCPSYWTNELLTAMSGWVFDPIHSTPCLHVWAILLRTLVISQPNADITINTITWGLQVLRKVLVSPEKDWPLVEMVMQNLIALLQPSSDVSDKNVKPLENEAQLQSLAQIAITCDVDIVLVAIVMKALDLEADVEILKTLKTLLILLQSISTLSVEFRSQFNRYDNLTDSKYNALLLIESGAIEAILLSYFPIKTSSHRPLHSLLVALARIRLNYRDLRCWVQLILSNTCSKLLPLLLQTYSVQDILASTQNIPRFEFELAIHGYAQYQFDLPPTVAWPPQEGYVFSTWIYIDDFSESHRDVEAEYTILMKRDQCIMCRSTYTTPVPLKCSHIACRSCVQKLAEFGGACAVCNPPTFYLWSLRSSDGRSIIDFTLKGAKLFIKTNASKQATPFQHTPLVEKRWYHVAIVHSHQRFQFQSGSTITLYIQGAMAETIKMSYPPPSSSSFIGMFGSSEKVSRQSKAKWCLGPTYAFDEPLTSSSISSLYAAGPLYDQLFFGMDGSGNIPVALDSGIASSSSTFLDVVASTVSQTLSNRSATPITLPTQPSSINAERILIAYSPRNLVSPTIITNNCRMGVPQAQGSGGVFAIDPKLLPQAAFQLCGSGAKLAYLLLEHAQTIEGVECSLQLLLCLTRGQRNHLIGIEREGGYEIVNLLLRKKSQAGLLSLSALSSIFEIVQGDLFNVVALQNWILDTSIWFSTSHEIQRTLCATLYQILVIGSSVDKKKLQDIGIVRQLLYILLHRNLRTEFAGVVTDLLLVCLDSLAVDSNYVDVSLFLASLMSSNFRFIQCATKDESLQERIDRLGLSPRGVARKTEALTDKFSDRQAYLRELLLSIVIKAVQKQDVKISKLAANDVVSSPAVSPQLIVRPKLSGARKILSPMWLGLFLYPSRLPTVPLVSMETCSSTILLAIQLLDVLLVNRHYEQAYKSKGYYKLLAYALPAQGDPDTTRFPFAAMYFRLLCIILGPPVDGWPYKDTEIELSVAHLSHDFAPNIQQNVVKNAHFVRVLLTTIRRAYMNPSFSFTQPDILHLEVLRFMRYVYETMPAFRSIIDTTMHQELMLLIFSVVRRLSDKSEPFAHPVAMTCLDLLVESLTSLCLTTLPGLNIVKSVVAGPSSSNPGLNFSPPLSDGIYVQFQSFVLIQILKRTKEKLSIQEFWLPGSVYVIDNIGGLCLLSLQRIQCLHHSQPGIPVICGPQFCPAGPTLVMDLIFYLLFETPVGINASKSTFQPPSQDKKKRQFRQFLGTIGVNLARTSFETDPFMEAMYASLNGLILHQFAVLDKSDPRLLAVLQRLHRQREVILGSRNGDKNFFQCMCWHLLQWILPENPPDLQEAAIAIWIDLLYFQKVWVSELLTVTLKVSNAGYSVNLVKNGFDQLLSSQNEVFLRWLAVVGPPLKQLEADLDSSYVLWIEKTRKDVNKEWTNFYTEKETKRKQVDEMALIVSKLNDHAKELYDICRREVQRQARWQSDQKDRDLFGLRQFEKIKSTMGIVYDRASNHPNIFIQAQFVTKKPPTLEWSLDATEGTYRMRKRLFLSKVQTPVPKNLLHRHRSYSCSDLSRVDDTEILLSSVKPPSPKHNRMQSSATLDEDVYDDDGDDVDWQKWVLLDDSALDAKLRPLLVPGDDVSEDLHDCFRVDGMAKCPSVLILGTTHLYLVDNFKIDMKSKVLATDPHANHDCRFWLYEDVLEIHKRRYQLQHVAIELFAHDGRNYLITLKSGQERERVFSLLCSKCPNVKGAASGLDRNATNSELLTKILRNSLMERWIHGEVTNFEYLMHLNTLAGRSYNDLTQYPVFPWVLSDYTSDTIDLSDPGVYRDLAKPMGALYREEEFRARYESLEDTDVPAFHYGTHYSSSAIVLHYLIRLQPFTSGSQQLQGGRFDHADRLFSSIQSSYASASGCSQSHHQSNNTQDVKELIPEFFYLPQFLENPNHINFGKNQDGVAVDKVILPPWAHNSASEFVRINRAALESPYVSSMLHHWIDLVFGYKQQGAAAVEACNVFYHLTYEGALDLETVMDVAIQKAYLDQINEFGQTPSQLFKAPHPARDKDKVLFLQRMQRTFLNLSVLNNSTPSTPNPTETPNDATSLSTSTSMANLQSLVNDGATDLHGELKREVHLNPVIEQFRTDSSNTVHQIYLKSIVGLRREERVFVVPTKCLFLPPSVDTMLSSDLKFLSWGCRDRALRMFSINMEGDTRLLSTLELLDFCSSYACITSDGRTIITVDAKSPILHVWSMKLKTNLARSSASMTLRATLATSSHGTTITCVQVSRAYSILVTGCSSGVVLLWDLNRLSVLRPVLTVSTPIVAIAMNEISGDFAIATGPTWYISDVNGNILASSPLAASPITSVCLSNHDATEWAREKLVVTGHADGSIGVWTYGADTPHLKATKTLTEQSVSCLHLSKNSKRLYSGHTNGLVYVWCLRHENNSD</sequence>
<dbReference type="Gene3D" id="3.30.40.10">
    <property type="entry name" value="Zinc/RING finger domain, C3HC4 (zinc finger)"/>
    <property type="match status" value="1"/>
</dbReference>
<evidence type="ECO:0000259" key="7">
    <source>
        <dbReference type="PROSITE" id="PS50197"/>
    </source>
</evidence>
<feature type="repeat" description="WD" evidence="4">
    <location>
        <begin position="3581"/>
        <end position="3622"/>
    </location>
</feature>
<keyword evidence="10" id="KW-1185">Reference proteome</keyword>
<dbReference type="SMART" id="SM01026">
    <property type="entry name" value="Beach"/>
    <property type="match status" value="1"/>
</dbReference>
<protein>
    <submittedName>
        <fullName evidence="9">Vacuolar protein sorting-associated protein 53</fullName>
    </submittedName>
</protein>
<evidence type="ECO:0000313" key="9">
    <source>
        <dbReference type="EMBL" id="OQS02626.1"/>
    </source>
</evidence>
<evidence type="ECO:0000259" key="6">
    <source>
        <dbReference type="PROSITE" id="PS50089"/>
    </source>
</evidence>
<dbReference type="PROSITE" id="PS50082">
    <property type="entry name" value="WD_REPEATS_2"/>
    <property type="match status" value="1"/>
</dbReference>
<dbReference type="PROSITE" id="PS50197">
    <property type="entry name" value="BEACH"/>
    <property type="match status" value="1"/>
</dbReference>
<dbReference type="Pfam" id="PF04100">
    <property type="entry name" value="Vps53_N"/>
    <property type="match status" value="1"/>
</dbReference>
<dbReference type="GO" id="GO:0008270">
    <property type="term" value="F:zinc ion binding"/>
    <property type="evidence" value="ECO:0007669"/>
    <property type="project" value="UniProtKB-KW"/>
</dbReference>
<keyword evidence="1 4" id="KW-0853">WD repeat</keyword>
<feature type="region of interest" description="Disordered" evidence="5">
    <location>
        <begin position="742"/>
        <end position="771"/>
    </location>
</feature>
<dbReference type="InterPro" id="IPR051944">
    <property type="entry name" value="BEACH_domain_protein"/>
</dbReference>
<dbReference type="PROSITE" id="PS51783">
    <property type="entry name" value="PH_BEACH"/>
    <property type="match status" value="1"/>
</dbReference>
<dbReference type="SUPFAM" id="SSF50729">
    <property type="entry name" value="PH domain-like"/>
    <property type="match status" value="1"/>
</dbReference>
<dbReference type="SMART" id="SM00320">
    <property type="entry name" value="WD40"/>
    <property type="match status" value="3"/>
</dbReference>
<evidence type="ECO:0000259" key="8">
    <source>
        <dbReference type="PROSITE" id="PS51783"/>
    </source>
</evidence>
<dbReference type="SUPFAM" id="SSF49899">
    <property type="entry name" value="Concanavalin A-like lectins/glucanases"/>
    <property type="match status" value="1"/>
</dbReference>
<feature type="non-terminal residue" evidence="9">
    <location>
        <position position="1"/>
    </location>
</feature>
<dbReference type="EMBL" id="JNBS01001102">
    <property type="protein sequence ID" value="OQS02626.1"/>
    <property type="molecule type" value="Genomic_DNA"/>
</dbReference>
<accession>A0A1V9ZX89</accession>
<evidence type="ECO:0000256" key="2">
    <source>
        <dbReference type="ARBA" id="ARBA00022737"/>
    </source>
</evidence>
<dbReference type="STRING" id="74557.A0A1V9ZX89"/>
<dbReference type="PANTHER" id="PTHR46108:SF4">
    <property type="entry name" value="BLUE CHEESE"/>
    <property type="match status" value="1"/>
</dbReference>
<keyword evidence="2" id="KW-0677">Repeat</keyword>
<dbReference type="SUPFAM" id="SSF57850">
    <property type="entry name" value="RING/U-box"/>
    <property type="match status" value="1"/>
</dbReference>
<dbReference type="SUPFAM" id="SSF50978">
    <property type="entry name" value="WD40 repeat-like"/>
    <property type="match status" value="1"/>
</dbReference>
<comment type="caution">
    <text evidence="9">The sequence shown here is derived from an EMBL/GenBank/DDBJ whole genome shotgun (WGS) entry which is preliminary data.</text>
</comment>
<keyword evidence="3" id="KW-0862">Zinc</keyword>
<dbReference type="InterPro" id="IPR001680">
    <property type="entry name" value="WD40_rpt"/>
</dbReference>
<keyword evidence="3" id="KW-0479">Metal-binding</keyword>
<feature type="domain" description="BEACH" evidence="7">
    <location>
        <begin position="3075"/>
        <end position="3372"/>
    </location>
</feature>
<dbReference type="Proteomes" id="UP000243217">
    <property type="component" value="Unassembled WGS sequence"/>
</dbReference>
<organism evidence="9 10">
    <name type="scientific">Thraustotheca clavata</name>
    <dbReference type="NCBI Taxonomy" id="74557"/>
    <lineage>
        <taxon>Eukaryota</taxon>
        <taxon>Sar</taxon>
        <taxon>Stramenopiles</taxon>
        <taxon>Oomycota</taxon>
        <taxon>Saprolegniomycetes</taxon>
        <taxon>Saprolegniales</taxon>
        <taxon>Achlyaceae</taxon>
        <taxon>Thraustotheca</taxon>
    </lineage>
</organism>
<evidence type="ECO:0000256" key="1">
    <source>
        <dbReference type="ARBA" id="ARBA00022574"/>
    </source>
</evidence>
<dbReference type="Pfam" id="PF02138">
    <property type="entry name" value="Beach"/>
    <property type="match status" value="1"/>
</dbReference>